<dbReference type="Proteomes" id="UP001519654">
    <property type="component" value="Unassembled WGS sequence"/>
</dbReference>
<feature type="transmembrane region" description="Helical" evidence="10">
    <location>
        <begin position="590"/>
        <end position="607"/>
    </location>
</feature>
<feature type="transmembrane region" description="Helical" evidence="10">
    <location>
        <begin position="6"/>
        <end position="26"/>
    </location>
</feature>
<feature type="transmembrane region" description="Helical" evidence="10">
    <location>
        <begin position="322"/>
        <end position="340"/>
    </location>
</feature>
<dbReference type="Pfam" id="PF02653">
    <property type="entry name" value="BPD_transp_2"/>
    <property type="match status" value="2"/>
</dbReference>
<evidence type="ECO:0000256" key="4">
    <source>
        <dbReference type="ARBA" id="ARBA00022692"/>
    </source>
</evidence>
<dbReference type="PANTHER" id="PTHR11795:SF449">
    <property type="entry name" value="BRANCHED-CHAIN AMINO ACID TRANSPORT PERMEASE PROTEIN LIVH-RELATED"/>
    <property type="match status" value="1"/>
</dbReference>
<keyword evidence="12" id="KW-1185">Reference proteome</keyword>
<evidence type="ECO:0000313" key="11">
    <source>
        <dbReference type="EMBL" id="MBU2667181.1"/>
    </source>
</evidence>
<feature type="transmembrane region" description="Helical" evidence="10">
    <location>
        <begin position="553"/>
        <end position="578"/>
    </location>
</feature>
<dbReference type="PRINTS" id="PR00173">
    <property type="entry name" value="EDTRNSPORT"/>
</dbReference>
<gene>
    <name evidence="11" type="ORF">KOI35_27100</name>
</gene>
<keyword evidence="5" id="KW-0029">Amino-acid transport</keyword>
<feature type="transmembrane region" description="Helical" evidence="10">
    <location>
        <begin position="31"/>
        <end position="48"/>
    </location>
</feature>
<feature type="transmembrane region" description="Helical" evidence="10">
    <location>
        <begin position="262"/>
        <end position="280"/>
    </location>
</feature>
<dbReference type="InterPro" id="IPR043428">
    <property type="entry name" value="LivM-like"/>
</dbReference>
<dbReference type="RefSeq" id="WP_215791433.1">
    <property type="nucleotide sequence ID" value="NZ_JAHKKG010000008.1"/>
</dbReference>
<feature type="transmembrane region" description="Helical" evidence="10">
    <location>
        <begin position="217"/>
        <end position="250"/>
    </location>
</feature>
<feature type="transmembrane region" description="Helical" evidence="10">
    <location>
        <begin position="88"/>
        <end position="108"/>
    </location>
</feature>
<keyword evidence="6 10" id="KW-1133">Transmembrane helix</keyword>
<feature type="transmembrane region" description="Helical" evidence="10">
    <location>
        <begin position="372"/>
        <end position="389"/>
    </location>
</feature>
<feature type="transmembrane region" description="Helical" evidence="10">
    <location>
        <begin position="54"/>
        <end position="76"/>
    </location>
</feature>
<proteinExistence type="inferred from homology"/>
<keyword evidence="2" id="KW-0813">Transport</keyword>
<evidence type="ECO:0000313" key="12">
    <source>
        <dbReference type="Proteomes" id="UP001519654"/>
    </source>
</evidence>
<dbReference type="InterPro" id="IPR001851">
    <property type="entry name" value="ABC_transp_permease"/>
</dbReference>
<feature type="transmembrane region" description="Helical" evidence="10">
    <location>
        <begin position="136"/>
        <end position="157"/>
    </location>
</feature>
<evidence type="ECO:0000256" key="8">
    <source>
        <dbReference type="ARBA" id="ARBA00037998"/>
    </source>
</evidence>
<feature type="transmembrane region" description="Helical" evidence="10">
    <location>
        <begin position="396"/>
        <end position="416"/>
    </location>
</feature>
<name>A0ABS5YUQ5_9ACTN</name>
<organism evidence="11 12">
    <name type="scientific">Paractinoplanes bogorensis</name>
    <dbReference type="NCBI Taxonomy" id="1610840"/>
    <lineage>
        <taxon>Bacteria</taxon>
        <taxon>Bacillati</taxon>
        <taxon>Actinomycetota</taxon>
        <taxon>Actinomycetes</taxon>
        <taxon>Micromonosporales</taxon>
        <taxon>Micromonosporaceae</taxon>
        <taxon>Paractinoplanes</taxon>
    </lineage>
</organism>
<keyword evidence="7 10" id="KW-0472">Membrane</keyword>
<feature type="transmembrane region" description="Helical" evidence="10">
    <location>
        <begin position="347"/>
        <end position="366"/>
    </location>
</feature>
<feature type="transmembrane region" description="Helical" evidence="10">
    <location>
        <begin position="190"/>
        <end position="211"/>
    </location>
</feature>
<reference evidence="11 12" key="1">
    <citation type="submission" date="2021-06" db="EMBL/GenBank/DDBJ databases">
        <title>Actinoplanes lichenicola sp. nov., and Actinoplanes ovalisporus sp. nov., isolated from lichen in Thailand.</title>
        <authorList>
            <person name="Saeng-In P."/>
            <person name="Kanchanasin P."/>
            <person name="Yuki M."/>
            <person name="Kudo T."/>
            <person name="Ohkuma M."/>
            <person name="Phongsopitanun W."/>
            <person name="Tanasupawat S."/>
        </authorList>
    </citation>
    <scope>NUCLEOTIDE SEQUENCE [LARGE SCALE GENOMIC DNA]</scope>
    <source>
        <strain evidence="11 12">NBRC 110975</strain>
    </source>
</reference>
<protein>
    <submittedName>
        <fullName evidence="11">ABC transporter permease</fullName>
    </submittedName>
</protein>
<keyword evidence="4 10" id="KW-0812">Transmembrane</keyword>
<dbReference type="CDD" id="cd06581">
    <property type="entry name" value="TM_PBP1_LivM_like"/>
    <property type="match status" value="1"/>
</dbReference>
<evidence type="ECO:0000256" key="5">
    <source>
        <dbReference type="ARBA" id="ARBA00022970"/>
    </source>
</evidence>
<dbReference type="CDD" id="cd06582">
    <property type="entry name" value="TM_PBP1_LivH_like"/>
    <property type="match status" value="1"/>
</dbReference>
<evidence type="ECO:0000256" key="1">
    <source>
        <dbReference type="ARBA" id="ARBA00004651"/>
    </source>
</evidence>
<evidence type="ECO:0000256" key="7">
    <source>
        <dbReference type="ARBA" id="ARBA00023136"/>
    </source>
</evidence>
<evidence type="ECO:0000256" key="6">
    <source>
        <dbReference type="ARBA" id="ARBA00022989"/>
    </source>
</evidence>
<evidence type="ECO:0000256" key="3">
    <source>
        <dbReference type="ARBA" id="ARBA00022475"/>
    </source>
</evidence>
<keyword evidence="3" id="KW-1003">Cell membrane</keyword>
<comment type="subcellular location">
    <subcellularLocation>
        <location evidence="1">Cell membrane</location>
        <topology evidence="1">Multi-pass membrane protein</topology>
    </subcellularLocation>
</comment>
<evidence type="ECO:0000256" key="10">
    <source>
        <dbReference type="SAM" id="Phobius"/>
    </source>
</evidence>
<evidence type="ECO:0000256" key="2">
    <source>
        <dbReference type="ARBA" id="ARBA00022448"/>
    </source>
</evidence>
<dbReference type="PANTHER" id="PTHR11795">
    <property type="entry name" value="BRANCHED-CHAIN AMINO ACID TRANSPORT SYSTEM PERMEASE PROTEIN LIVH"/>
    <property type="match status" value="1"/>
</dbReference>
<dbReference type="InterPro" id="IPR052157">
    <property type="entry name" value="BCAA_transport_permease"/>
</dbReference>
<comment type="caution">
    <text evidence="11">The sequence shown here is derived from an EMBL/GenBank/DDBJ whole genome shotgun (WGS) entry which is preliminary data.</text>
</comment>
<feature type="transmembrane region" description="Helical" evidence="10">
    <location>
        <begin position="471"/>
        <end position="489"/>
    </location>
</feature>
<feature type="transmembrane region" description="Helical" evidence="10">
    <location>
        <begin position="509"/>
        <end position="533"/>
    </location>
</feature>
<dbReference type="EMBL" id="JAHKKG010000008">
    <property type="protein sequence ID" value="MBU2667181.1"/>
    <property type="molecule type" value="Genomic_DNA"/>
</dbReference>
<accession>A0ABS5YUQ5</accession>
<comment type="similarity">
    <text evidence="8">Belongs to the binding-protein-dependent transport system permease family. LivHM subfamily.</text>
</comment>
<evidence type="ECO:0000256" key="9">
    <source>
        <dbReference type="SAM" id="MobiDB-lite"/>
    </source>
</evidence>
<feature type="region of interest" description="Disordered" evidence="9">
    <location>
        <begin position="624"/>
        <end position="644"/>
    </location>
</feature>
<sequence>MGLVIINSLVTGAIYALTALGVVMVYKTTRVFNFAHGILSGLCGYVAYQVTVIWGMPFLLGVVTAVLLGAALGYLMEKLLLSRLYQRSALELVIATFGVAMILEYVIIRTWRYDERAIPVPWDNASFGLGGLRMTYYGLTVVGVALVVGAVLTVVLLKSEIGLKLRSTFEDPVAARLTGINVNRIRSSSWALGGGLGGLAGALIAPLLYLSPGSMNSILITAFAAAVIGGFSSLFGAAVGGLAVALTLNIAGTYISLQYRNVILYVVVILFLWIRPHGIFGKAETEHDSAAAEGERSGRLAARLKSALAGRGSRLRGRPAHAVLQLVLVVLVLFAPLILGSSWRLSLGTWLITFIAVAGVALIINYTKQMSLAQSAFVGLGAYATAIVVDMDGSKWWLGMLIAFGAGLVIAAIISIGSARLQGPYFAAMTLALALALPELAQNWGELTGGANGRILSAPSFGGLQLTSSQMYTFVAIFALVVFVGLIALRNSRFGWRMTLASDSPRAGVAIGISPTVWRVGVITIGCGLGALAGSLEAFQAGGVAPESFTFDLAMYFFVAAVVGGSITGSFWGSALVILVPVAFRSSEELSMAIFGAVVIASLFLLPRDLSALDVLPRLRRKRKGRTDATVPPSPAKPLVDSAA</sequence>